<keyword evidence="4" id="KW-1185">Reference proteome</keyword>
<dbReference type="EMBL" id="FNHQ01000007">
    <property type="protein sequence ID" value="SDM48659.1"/>
    <property type="molecule type" value="Genomic_DNA"/>
</dbReference>
<dbReference type="InterPro" id="IPR021435">
    <property type="entry name" value="DUF3084"/>
</dbReference>
<evidence type="ECO:0000256" key="1">
    <source>
        <dbReference type="SAM" id="Coils"/>
    </source>
</evidence>
<keyword evidence="1" id="KW-0175">Coiled coil</keyword>
<evidence type="ECO:0000313" key="4">
    <source>
        <dbReference type="Proteomes" id="UP000199309"/>
    </source>
</evidence>
<feature type="transmembrane region" description="Helical" evidence="2">
    <location>
        <begin position="43"/>
        <end position="67"/>
    </location>
</feature>
<dbReference type="Pfam" id="PF11283">
    <property type="entry name" value="DUF3084"/>
    <property type="match status" value="1"/>
</dbReference>
<evidence type="ECO:0000313" key="3">
    <source>
        <dbReference type="EMBL" id="SDM48659.1"/>
    </source>
</evidence>
<keyword evidence="2" id="KW-0472">Membrane</keyword>
<reference evidence="3 4" key="1">
    <citation type="submission" date="2016-10" db="EMBL/GenBank/DDBJ databases">
        <authorList>
            <person name="de Groot N.N."/>
        </authorList>
    </citation>
    <scope>NUCLEOTIDE SEQUENCE [LARGE SCALE GENOMIC DNA]</scope>
    <source>
        <strain evidence="3 4">DSM 16981</strain>
    </source>
</reference>
<protein>
    <recommendedName>
        <fullName evidence="5">DUF3084 domain-containing protein</fullName>
    </recommendedName>
</protein>
<keyword evidence="2" id="KW-1133">Transmembrane helix</keyword>
<organism evidence="3 4">
    <name type="scientific">Megasphaera paucivorans</name>
    <dbReference type="NCBI Taxonomy" id="349095"/>
    <lineage>
        <taxon>Bacteria</taxon>
        <taxon>Bacillati</taxon>
        <taxon>Bacillota</taxon>
        <taxon>Negativicutes</taxon>
        <taxon>Veillonellales</taxon>
        <taxon>Veillonellaceae</taxon>
        <taxon>Megasphaera</taxon>
    </lineage>
</organism>
<name>A0A1G9TLF7_9FIRM</name>
<gene>
    <name evidence="3" type="ORF">SAMN05660299_00986</name>
</gene>
<feature type="coiled-coil region" evidence="1">
    <location>
        <begin position="166"/>
        <end position="200"/>
    </location>
</feature>
<evidence type="ECO:0000256" key="2">
    <source>
        <dbReference type="SAM" id="Phobius"/>
    </source>
</evidence>
<dbReference type="AlphaFoldDB" id="A0A1G9TLF7"/>
<dbReference type="STRING" id="349095.SAMN05660299_00986"/>
<evidence type="ECO:0008006" key="5">
    <source>
        <dbReference type="Google" id="ProtNLM"/>
    </source>
</evidence>
<feature type="transmembrane region" description="Helical" evidence="2">
    <location>
        <begin position="6"/>
        <end position="22"/>
    </location>
</feature>
<dbReference type="RefSeq" id="WP_091648742.1">
    <property type="nucleotide sequence ID" value="NZ_FNHQ01000007.1"/>
</dbReference>
<dbReference type="OrthoDB" id="9812848at2"/>
<sequence length="416" mass="45940">MEYGWIMLLILAIMGGIIAYIGDKIGSRVGKRKIVLFGLRPKYTSILVTILTGISIAAVTLGVMSVLSENVRIALFGMHQLQLQKAELEVQRDKLLKQAADLGNEMRDKNELLASNEELLRKQEAQLDESNKKLRITMLDLQQVQAARNDISNQLALAQVAYDQAISQKQGEIDNLESVKSDLNQTNSALKKANTALENRNQMLNAIMQNVREGQVLFRVGEVLSTSILESGLDQAKTREELSDFMSQTNTYIRQHLGIKDENAIVLYISQEEFDATVKQLSQASPGKKLIRLTAAGNIILGEPALVHVEVYDNNLIYHKGYVVYSETIRHSEMAGNIELQVVRFLHNVNMQAQANGVLPDPLTGKVGALTGIEMFDTISKIKSYGDADIVLEAVTTHDIYPAGPLSINIVASPAL</sequence>
<keyword evidence="2" id="KW-0812">Transmembrane</keyword>
<accession>A0A1G9TLF7</accession>
<feature type="coiled-coil region" evidence="1">
    <location>
        <begin position="78"/>
        <end position="133"/>
    </location>
</feature>
<dbReference type="Proteomes" id="UP000199309">
    <property type="component" value="Unassembled WGS sequence"/>
</dbReference>
<proteinExistence type="predicted"/>